<organism evidence="2 3">
    <name type="scientific">Hymenobacter elongatus</name>
    <dbReference type="NCBI Taxonomy" id="877208"/>
    <lineage>
        <taxon>Bacteria</taxon>
        <taxon>Pseudomonadati</taxon>
        <taxon>Bacteroidota</taxon>
        <taxon>Cytophagia</taxon>
        <taxon>Cytophagales</taxon>
        <taxon>Hymenobacteraceae</taxon>
        <taxon>Hymenobacter</taxon>
    </lineage>
</organism>
<comment type="caution">
    <text evidence="2">The sequence shown here is derived from an EMBL/GenBank/DDBJ whole genome shotgun (WGS) entry which is preliminary data.</text>
</comment>
<evidence type="ECO:0000313" key="3">
    <source>
        <dbReference type="Proteomes" id="UP000297739"/>
    </source>
</evidence>
<accession>A0A4Z0PIS2</accession>
<gene>
    <name evidence="2" type="ORF">E5J99_13950</name>
</gene>
<feature type="domain" description="GmrSD restriction endonucleases N-terminal" evidence="1">
    <location>
        <begin position="26"/>
        <end position="237"/>
    </location>
</feature>
<dbReference type="OrthoDB" id="9798761at2"/>
<protein>
    <submittedName>
        <fullName evidence="2">DUF262 domain-containing protein</fullName>
    </submittedName>
</protein>
<sequence length="793" mass="89516">MQTDHYTFWSLLTAADELGKPLVRYLQVPIIQRDYAQGRPDAQATAVRTGLLAALRDALTHEQPLTLDFVYGELDQARRFVPLDGQQRLTTLFLLHWYLALRAGRLSDADVQAVLGKFSYETRSSARDFCRRLVSTPPTAWQEYPTISQALCDQAWYQPAWAHDPTVAAMLVVLDALHDDTFGAEAAWFGRLTDPARPIVGFYWLEMQRVGLSDDLYLKMNARGKPLTGFENWKAQFDLLLQAQGRAGEFGQKADNAWTDFFWQHRRPGVTVVDECFGRYLHYFTRMLAYRRPDLRADTQLKELTTAGALPFAWFERVYDQPESVALLFGSLDFLAHVQKTHPQGLSGLLKELFTKKAGPERVRLFGHSQVDLFGQLLRDPSTAPDPAALLQEQVLLFGLLTYGATVAADAFALPHARNLLRVLRNLLERTRQQEDTVLKSDLRARDLPAFADACAALATAAEGRSPDVYERLAAAVPLPGLRERGVAHERQKATLLRQSPKLAAAVHELENQDVLRGDLHNLHPDANAAHLQAFAAAVRDIWGPTLPQSLIIRAWLTAGDYRRTQGRGTGGGRKYYFGNDRDWYLILATDLEANQPNLLPEFLQAYAAATGSTPTAKLSRLITNWLRDQQQRDTWRYYFVKYAEMTANSLGSFAWNSNFELRLLSKPSIKGWHINPLVRSIMLRGHVADVVGPADTQWTYGDWPSPLWLHHLKGVRKQKTTPALTCRDNAWVLLLPTNYAPPAGLQASFRLRPTAEGTWLLPATASRDRIRQAEKFIQALHEQGVEYHRPTP</sequence>
<dbReference type="Proteomes" id="UP000297739">
    <property type="component" value="Unassembled WGS sequence"/>
</dbReference>
<evidence type="ECO:0000313" key="2">
    <source>
        <dbReference type="EMBL" id="TGE15007.1"/>
    </source>
</evidence>
<proteinExistence type="predicted"/>
<dbReference type="Pfam" id="PF03235">
    <property type="entry name" value="GmrSD_N"/>
    <property type="match status" value="1"/>
</dbReference>
<evidence type="ECO:0000259" key="1">
    <source>
        <dbReference type="Pfam" id="PF03235"/>
    </source>
</evidence>
<dbReference type="AlphaFoldDB" id="A0A4Z0PIS2"/>
<reference evidence="2 3" key="1">
    <citation type="submission" date="2019-04" db="EMBL/GenBank/DDBJ databases">
        <authorList>
            <person name="Feng G."/>
            <person name="Zhang J."/>
            <person name="Zhu H."/>
        </authorList>
    </citation>
    <scope>NUCLEOTIDE SEQUENCE [LARGE SCALE GENOMIC DNA]</scope>
    <source>
        <strain evidence="2 3">JCM 17223</strain>
    </source>
</reference>
<dbReference type="EMBL" id="SRLD01000027">
    <property type="protein sequence ID" value="TGE15007.1"/>
    <property type="molecule type" value="Genomic_DNA"/>
</dbReference>
<keyword evidence="3" id="KW-1185">Reference proteome</keyword>
<dbReference type="InterPro" id="IPR004919">
    <property type="entry name" value="GmrSD_N"/>
</dbReference>
<dbReference type="RefSeq" id="WP_135498432.1">
    <property type="nucleotide sequence ID" value="NZ_SRLD01000027.1"/>
</dbReference>
<name>A0A4Z0PIS2_9BACT</name>